<evidence type="ECO:0000313" key="2">
    <source>
        <dbReference type="Proteomes" id="UP001623592"/>
    </source>
</evidence>
<keyword evidence="2" id="KW-1185">Reference proteome</keyword>
<dbReference type="RefSeq" id="WP_406788706.1">
    <property type="nucleotide sequence ID" value="NZ_JBJIAA010000014.1"/>
</dbReference>
<organism evidence="1 2">
    <name type="scientific">Clostridium neuense</name>
    <dbReference type="NCBI Taxonomy" id="1728934"/>
    <lineage>
        <taxon>Bacteria</taxon>
        <taxon>Bacillati</taxon>
        <taxon>Bacillota</taxon>
        <taxon>Clostridia</taxon>
        <taxon>Eubacteriales</taxon>
        <taxon>Clostridiaceae</taxon>
        <taxon>Clostridium</taxon>
    </lineage>
</organism>
<comment type="caution">
    <text evidence="1">The sequence shown here is derived from an EMBL/GenBank/DDBJ whole genome shotgun (WGS) entry which is preliminary data.</text>
</comment>
<name>A0ABW8THL5_9CLOT</name>
<proteinExistence type="predicted"/>
<dbReference type="Proteomes" id="UP001623592">
    <property type="component" value="Unassembled WGS sequence"/>
</dbReference>
<dbReference type="EMBL" id="JBJIAA010000014">
    <property type="protein sequence ID" value="MFL0252054.1"/>
    <property type="molecule type" value="Genomic_DNA"/>
</dbReference>
<accession>A0ABW8THL5</accession>
<gene>
    <name evidence="1" type="ORF">ACJDT4_16665</name>
</gene>
<evidence type="ECO:0000313" key="1">
    <source>
        <dbReference type="EMBL" id="MFL0252054.1"/>
    </source>
</evidence>
<protein>
    <recommendedName>
        <fullName evidence="3">Acetyltransferase</fullName>
    </recommendedName>
</protein>
<reference evidence="1 2" key="1">
    <citation type="submission" date="2024-11" db="EMBL/GenBank/DDBJ databases">
        <authorList>
            <person name="Heng Y.C."/>
            <person name="Lim A.C.H."/>
            <person name="Lee J.K.Y."/>
            <person name="Kittelmann S."/>
        </authorList>
    </citation>
    <scope>NUCLEOTIDE SEQUENCE [LARGE SCALE GENOMIC DNA]</scope>
    <source>
        <strain evidence="1 2">WILCCON 0114</strain>
    </source>
</reference>
<sequence length="48" mass="5700">MNKAICYIKEKGIYMISVIYGEEELRGYYEKLGFYTMLCGQLETYKSK</sequence>
<evidence type="ECO:0008006" key="3">
    <source>
        <dbReference type="Google" id="ProtNLM"/>
    </source>
</evidence>